<organism evidence="1 2">
    <name type="scientific">Cyclobacterium jeungdonense</name>
    <dbReference type="NCBI Taxonomy" id="708087"/>
    <lineage>
        <taxon>Bacteria</taxon>
        <taxon>Pseudomonadati</taxon>
        <taxon>Bacteroidota</taxon>
        <taxon>Cytophagia</taxon>
        <taxon>Cytophagales</taxon>
        <taxon>Cyclobacteriaceae</taxon>
        <taxon>Cyclobacterium</taxon>
    </lineage>
</organism>
<dbReference type="RefSeq" id="WP_163384919.1">
    <property type="nucleotide sequence ID" value="NZ_JAUFQS010000003.1"/>
</dbReference>
<protein>
    <submittedName>
        <fullName evidence="1">DUF3822 family protein</fullName>
    </submittedName>
</protein>
<dbReference type="Gene3D" id="3.30.420.250">
    <property type="match status" value="1"/>
</dbReference>
<dbReference type="Gene3D" id="3.30.420.260">
    <property type="match status" value="1"/>
</dbReference>
<reference evidence="2" key="1">
    <citation type="journal article" date="2019" name="Int. J. Syst. Evol. Microbiol.">
        <title>The Global Catalogue of Microorganisms (GCM) 10K type strain sequencing project: providing services to taxonomists for standard genome sequencing and annotation.</title>
        <authorList>
            <consortium name="The Broad Institute Genomics Platform"/>
            <consortium name="The Broad Institute Genome Sequencing Center for Infectious Disease"/>
            <person name="Wu L."/>
            <person name="Ma J."/>
        </authorList>
    </citation>
    <scope>NUCLEOTIDE SEQUENCE [LARGE SCALE GENOMIC DNA]</scope>
    <source>
        <strain evidence="2">CECT 7706</strain>
    </source>
</reference>
<evidence type="ECO:0000313" key="1">
    <source>
        <dbReference type="EMBL" id="MDN3686777.1"/>
    </source>
</evidence>
<keyword evidence="2" id="KW-1185">Reference proteome</keyword>
<dbReference type="Pfam" id="PF12864">
    <property type="entry name" value="DUF3822"/>
    <property type="match status" value="1"/>
</dbReference>
<comment type="caution">
    <text evidence="1">The sequence shown here is derived from an EMBL/GenBank/DDBJ whole genome shotgun (WGS) entry which is preliminary data.</text>
</comment>
<evidence type="ECO:0000313" key="2">
    <source>
        <dbReference type="Proteomes" id="UP001236663"/>
    </source>
</evidence>
<sequence>MDKDTHHTQRKFISDKFDSENISSLSLFLYESLLVVISHTKYGNAISAANLYTLSGQNDLEQSIASDELINAPNTTGKLFLHHQGFTLVPGMVFNPAHSSLYLSFATEVDPEKDEVTYTGIQNNSIQVLGTSSKTLLQQLDTKLPELELAHGAAHVLDFFLSHTKDLLDQELFIHAAPNSIYIAGFKAGELMVFNRFIVHEEPAFLRYVFIVLKQLDFDQAHCRINLYGNLEWVHTSLENLRNYFKNIHQPIPAQKVSYQKGAENFKNTQLLEAFWHQH</sequence>
<name>A0ABT8C334_9BACT</name>
<gene>
    <name evidence="1" type="ORF">QWZ15_02945</name>
</gene>
<dbReference type="EMBL" id="JAUFQS010000003">
    <property type="protein sequence ID" value="MDN3686777.1"/>
    <property type="molecule type" value="Genomic_DNA"/>
</dbReference>
<dbReference type="CDD" id="cd24013">
    <property type="entry name" value="ASKHA_ATPase_BT3980-like"/>
    <property type="match status" value="1"/>
</dbReference>
<dbReference type="Proteomes" id="UP001236663">
    <property type="component" value="Unassembled WGS sequence"/>
</dbReference>
<dbReference type="InterPro" id="IPR024213">
    <property type="entry name" value="DUF3822"/>
</dbReference>
<accession>A0ABT8C334</accession>
<proteinExistence type="predicted"/>